<dbReference type="EMBL" id="LATX01002017">
    <property type="protein sequence ID" value="KTB35100.1"/>
    <property type="molecule type" value="Genomic_DNA"/>
</dbReference>
<name>A0A0W0FFJ1_MONRR</name>
<organism evidence="2 3">
    <name type="scientific">Moniliophthora roreri</name>
    <name type="common">Frosty pod rot fungus</name>
    <name type="synonym">Monilia roreri</name>
    <dbReference type="NCBI Taxonomy" id="221103"/>
    <lineage>
        <taxon>Eukaryota</taxon>
        <taxon>Fungi</taxon>
        <taxon>Dikarya</taxon>
        <taxon>Basidiomycota</taxon>
        <taxon>Agaricomycotina</taxon>
        <taxon>Agaricomycetes</taxon>
        <taxon>Agaricomycetidae</taxon>
        <taxon>Agaricales</taxon>
        <taxon>Marasmiineae</taxon>
        <taxon>Marasmiaceae</taxon>
        <taxon>Moniliophthora</taxon>
    </lineage>
</organism>
<protein>
    <submittedName>
        <fullName evidence="2">Uncharacterized protein</fullName>
    </submittedName>
</protein>
<evidence type="ECO:0000313" key="2">
    <source>
        <dbReference type="EMBL" id="KTB35100.1"/>
    </source>
</evidence>
<feature type="region of interest" description="Disordered" evidence="1">
    <location>
        <begin position="1"/>
        <end position="21"/>
    </location>
</feature>
<gene>
    <name evidence="2" type="ORF">WG66_12314</name>
</gene>
<comment type="caution">
    <text evidence="2">The sequence shown here is derived from an EMBL/GenBank/DDBJ whole genome shotgun (WGS) entry which is preliminary data.</text>
</comment>
<evidence type="ECO:0000256" key="1">
    <source>
        <dbReference type="SAM" id="MobiDB-lite"/>
    </source>
</evidence>
<feature type="compositionally biased region" description="Low complexity" evidence="1">
    <location>
        <begin position="1"/>
        <end position="20"/>
    </location>
</feature>
<reference evidence="2 3" key="1">
    <citation type="submission" date="2015-12" db="EMBL/GenBank/DDBJ databases">
        <title>Draft genome sequence of Moniliophthora roreri, the causal agent of frosty pod rot of cacao.</title>
        <authorList>
            <person name="Aime M.C."/>
            <person name="Diaz-Valderrama J.R."/>
            <person name="Kijpornyongpan T."/>
            <person name="Phillips-Mora W."/>
        </authorList>
    </citation>
    <scope>NUCLEOTIDE SEQUENCE [LARGE SCALE GENOMIC DNA]</scope>
    <source>
        <strain evidence="2 3">MCA 2952</strain>
    </source>
</reference>
<accession>A0A0W0FFJ1</accession>
<dbReference type="Proteomes" id="UP000054988">
    <property type="component" value="Unassembled WGS sequence"/>
</dbReference>
<proteinExistence type="predicted"/>
<sequence length="197" mass="21902">MSMLTPPSGPSGSSSSLPSSPIKPHVVHFVICDKHTKGSIAQLVPPFTPCHQVDVTKNNLLALRQKRDWIARSIHEPANNRGDSQVFLLPQLQVAEEDNDNIGFDELISLSCVSLRWELKEVPGHEDRVYKPTMLPSPSQLKKFPSARHSSSVKVALEHASQDLETLQVVSENCCLLPCRSADDKGETVETQHHWEK</sequence>
<evidence type="ECO:0000313" key="3">
    <source>
        <dbReference type="Proteomes" id="UP000054988"/>
    </source>
</evidence>
<dbReference type="AlphaFoldDB" id="A0A0W0FFJ1"/>